<keyword evidence="3" id="KW-0804">Transcription</keyword>
<dbReference type="InterPro" id="IPR010982">
    <property type="entry name" value="Lambda_DNA-bd_dom_sf"/>
</dbReference>
<dbReference type="PANTHER" id="PTHR40661">
    <property type="match status" value="1"/>
</dbReference>
<dbReference type="AlphaFoldDB" id="A0A5E5BY64"/>
<evidence type="ECO:0000256" key="3">
    <source>
        <dbReference type="ARBA" id="ARBA00023163"/>
    </source>
</evidence>
<proteinExistence type="predicted"/>
<keyword evidence="6" id="KW-1185">Reference proteome</keyword>
<gene>
    <name evidence="5" type="ORF">PBR20603_04412</name>
</gene>
<dbReference type="PANTHER" id="PTHR40661:SF3">
    <property type="entry name" value="FELS-1 PROPHAGE TRANSCRIPTIONAL REGULATOR"/>
    <property type="match status" value="1"/>
</dbReference>
<dbReference type="Pfam" id="PF01381">
    <property type="entry name" value="HTH_3"/>
    <property type="match status" value="1"/>
</dbReference>
<evidence type="ECO:0000256" key="1">
    <source>
        <dbReference type="ARBA" id="ARBA00023015"/>
    </source>
</evidence>
<dbReference type="InterPro" id="IPR001387">
    <property type="entry name" value="Cro/C1-type_HTH"/>
</dbReference>
<keyword evidence="2" id="KW-0238">DNA-binding</keyword>
<evidence type="ECO:0000256" key="2">
    <source>
        <dbReference type="ARBA" id="ARBA00023125"/>
    </source>
</evidence>
<name>A0A5E5BY64_9BURK</name>
<organism evidence="5 6">
    <name type="scientific">Pandoraea bronchicola</name>
    <dbReference type="NCBI Taxonomy" id="2508287"/>
    <lineage>
        <taxon>Bacteria</taxon>
        <taxon>Pseudomonadati</taxon>
        <taxon>Pseudomonadota</taxon>
        <taxon>Betaproteobacteria</taxon>
        <taxon>Burkholderiales</taxon>
        <taxon>Burkholderiaceae</taxon>
        <taxon>Pandoraea</taxon>
    </lineage>
</organism>
<dbReference type="CDD" id="cd00093">
    <property type="entry name" value="HTH_XRE"/>
    <property type="match status" value="1"/>
</dbReference>
<dbReference type="EMBL" id="CABPST010000015">
    <property type="protein sequence ID" value="VVE90428.1"/>
    <property type="molecule type" value="Genomic_DNA"/>
</dbReference>
<dbReference type="Proteomes" id="UP000382040">
    <property type="component" value="Unassembled WGS sequence"/>
</dbReference>
<dbReference type="SUPFAM" id="SSF47413">
    <property type="entry name" value="lambda repressor-like DNA-binding domains"/>
    <property type="match status" value="1"/>
</dbReference>
<dbReference type="GO" id="GO:0003677">
    <property type="term" value="F:DNA binding"/>
    <property type="evidence" value="ECO:0007669"/>
    <property type="project" value="UniProtKB-KW"/>
</dbReference>
<keyword evidence="1" id="KW-0805">Transcription regulation</keyword>
<evidence type="ECO:0000313" key="6">
    <source>
        <dbReference type="Proteomes" id="UP000382040"/>
    </source>
</evidence>
<dbReference type="Gene3D" id="1.10.260.40">
    <property type="entry name" value="lambda repressor-like DNA-binding domains"/>
    <property type="match status" value="1"/>
</dbReference>
<protein>
    <submittedName>
        <fullName evidence="5">XRE family transcriptional regulator</fullName>
    </submittedName>
</protein>
<sequence>MFKVNRQTDVSLYKNAYMTPNTTFGRRLRDARKAAGLTQKELADKIGLKQATISELENDEYSGSAKAAAMAEVLGVSALWLAEGKGKREVRETTKGSYDEAIAAASAGAKDLIDAILKADRAGEPSSTFTLILRMIPQDGEPVGRLNP</sequence>
<dbReference type="PROSITE" id="PS50943">
    <property type="entry name" value="HTH_CROC1"/>
    <property type="match status" value="1"/>
</dbReference>
<feature type="domain" description="HTH cro/C1-type" evidence="4">
    <location>
        <begin position="28"/>
        <end position="81"/>
    </location>
</feature>
<accession>A0A5E5BY64</accession>
<evidence type="ECO:0000259" key="4">
    <source>
        <dbReference type="PROSITE" id="PS50943"/>
    </source>
</evidence>
<reference evidence="5 6" key="1">
    <citation type="submission" date="2019-08" db="EMBL/GenBank/DDBJ databases">
        <authorList>
            <person name="Peeters C."/>
        </authorList>
    </citation>
    <scope>NUCLEOTIDE SEQUENCE [LARGE SCALE GENOMIC DNA]</scope>
    <source>
        <strain evidence="5 6">LMG 20603</strain>
    </source>
</reference>
<evidence type="ECO:0000313" key="5">
    <source>
        <dbReference type="EMBL" id="VVE90428.1"/>
    </source>
</evidence>
<dbReference type="SMART" id="SM00530">
    <property type="entry name" value="HTH_XRE"/>
    <property type="match status" value="1"/>
</dbReference>